<keyword evidence="2" id="KW-1185">Reference proteome</keyword>
<dbReference type="Proteomes" id="UP000193144">
    <property type="component" value="Unassembled WGS sequence"/>
</dbReference>
<reference evidence="1 2" key="1">
    <citation type="submission" date="2016-07" db="EMBL/GenBank/DDBJ databases">
        <title>Pervasive Adenine N6-methylation of Active Genes in Fungi.</title>
        <authorList>
            <consortium name="DOE Joint Genome Institute"/>
            <person name="Mondo S.J."/>
            <person name="Dannebaum R.O."/>
            <person name="Kuo R.C."/>
            <person name="Labutti K."/>
            <person name="Haridas S."/>
            <person name="Kuo A."/>
            <person name="Salamov A."/>
            <person name="Ahrendt S.R."/>
            <person name="Lipzen A."/>
            <person name="Sullivan W."/>
            <person name="Andreopoulos W.B."/>
            <person name="Clum A."/>
            <person name="Lindquist E."/>
            <person name="Daum C."/>
            <person name="Ramamoorthy G.K."/>
            <person name="Gryganskyi A."/>
            <person name="Culley D."/>
            <person name="Magnuson J.K."/>
            <person name="James T.Y."/>
            <person name="O'Malley M.A."/>
            <person name="Stajich J.E."/>
            <person name="Spatafora J.W."/>
            <person name="Visel A."/>
            <person name="Grigoriev I.V."/>
        </authorList>
    </citation>
    <scope>NUCLEOTIDE SEQUENCE [LARGE SCALE GENOMIC DNA]</scope>
    <source>
        <strain evidence="1 2">CBS 115471</strain>
    </source>
</reference>
<protein>
    <submittedName>
        <fullName evidence="1">Uncharacterized protein</fullName>
    </submittedName>
</protein>
<evidence type="ECO:0000313" key="2">
    <source>
        <dbReference type="Proteomes" id="UP000193144"/>
    </source>
</evidence>
<name>A0A1Y2A1Y8_9PLEO</name>
<gene>
    <name evidence="1" type="ORF">BCR34DRAFT_94779</name>
</gene>
<organism evidence="1 2">
    <name type="scientific">Clohesyomyces aquaticus</name>
    <dbReference type="NCBI Taxonomy" id="1231657"/>
    <lineage>
        <taxon>Eukaryota</taxon>
        <taxon>Fungi</taxon>
        <taxon>Dikarya</taxon>
        <taxon>Ascomycota</taxon>
        <taxon>Pezizomycotina</taxon>
        <taxon>Dothideomycetes</taxon>
        <taxon>Pleosporomycetidae</taxon>
        <taxon>Pleosporales</taxon>
        <taxon>Lindgomycetaceae</taxon>
        <taxon>Clohesyomyces</taxon>
    </lineage>
</organism>
<sequence>MSEMLYHVKRTIVDLKNDVTGALQKVDIRGTYTDLAKAKEAAKREIVDEGYEKDDFPVYDVKGDPDEWKHGDGIFVYAEAPEGEKFWVRIETTPNELNLKGTNGKVEEKLFHVIQTTIHYNKDRSGAIRDTSIEGTFTNFDDAKKKALTCLLDEDVSKSDFAEYDEFTGQQDWAFGEDTIVHAVGVAGENYVVAIIRK</sequence>
<accession>A0A1Y2A1Y8</accession>
<evidence type="ECO:0000313" key="1">
    <source>
        <dbReference type="EMBL" id="ORY16529.1"/>
    </source>
</evidence>
<dbReference type="OrthoDB" id="3880401at2759"/>
<proteinExistence type="predicted"/>
<comment type="caution">
    <text evidence="1">The sequence shown here is derived from an EMBL/GenBank/DDBJ whole genome shotgun (WGS) entry which is preliminary data.</text>
</comment>
<dbReference type="AlphaFoldDB" id="A0A1Y2A1Y8"/>
<dbReference type="EMBL" id="MCFA01000017">
    <property type="protein sequence ID" value="ORY16529.1"/>
    <property type="molecule type" value="Genomic_DNA"/>
</dbReference>